<dbReference type="EMBL" id="JBDJNQ010000024">
    <property type="protein sequence ID" value="MEN5380706.1"/>
    <property type="molecule type" value="Genomic_DNA"/>
</dbReference>
<comment type="caution">
    <text evidence="1">The sequence shown here is derived from an EMBL/GenBank/DDBJ whole genome shotgun (WGS) entry which is preliminary data.</text>
</comment>
<accession>A0ABV0C103</accession>
<organism evidence="1 2">
    <name type="scientific">Sphingobacterium kitahiroshimense</name>
    <dbReference type="NCBI Taxonomy" id="470446"/>
    <lineage>
        <taxon>Bacteria</taxon>
        <taxon>Pseudomonadati</taxon>
        <taxon>Bacteroidota</taxon>
        <taxon>Sphingobacteriia</taxon>
        <taxon>Sphingobacteriales</taxon>
        <taxon>Sphingobacteriaceae</taxon>
        <taxon>Sphingobacterium</taxon>
    </lineage>
</organism>
<dbReference type="Gene3D" id="3.30.565.10">
    <property type="entry name" value="Histidine kinase-like ATPase, C-terminal domain"/>
    <property type="match status" value="1"/>
</dbReference>
<dbReference type="InterPro" id="IPR036890">
    <property type="entry name" value="HATPase_C_sf"/>
</dbReference>
<dbReference type="RefSeq" id="WP_346583635.1">
    <property type="nucleotide sequence ID" value="NZ_JBDJNQ010000024.1"/>
</dbReference>
<gene>
    <name evidence="1" type="ORF">ABE541_25820</name>
</gene>
<keyword evidence="2" id="KW-1185">Reference proteome</keyword>
<protein>
    <submittedName>
        <fullName evidence="1">ATP-binding protein</fullName>
    </submittedName>
</protein>
<proteinExistence type="predicted"/>
<dbReference type="SUPFAM" id="SSF55874">
    <property type="entry name" value="ATPase domain of HSP90 chaperone/DNA topoisomerase II/histidine kinase"/>
    <property type="match status" value="1"/>
</dbReference>
<evidence type="ECO:0000313" key="2">
    <source>
        <dbReference type="Proteomes" id="UP001409291"/>
    </source>
</evidence>
<name>A0ABV0C103_9SPHI</name>
<dbReference type="GO" id="GO:0005524">
    <property type="term" value="F:ATP binding"/>
    <property type="evidence" value="ECO:0007669"/>
    <property type="project" value="UniProtKB-KW"/>
</dbReference>
<evidence type="ECO:0000313" key="1">
    <source>
        <dbReference type="EMBL" id="MEN5380706.1"/>
    </source>
</evidence>
<keyword evidence="1" id="KW-0547">Nucleotide-binding</keyword>
<reference evidence="1 2" key="1">
    <citation type="submission" date="2024-04" db="EMBL/GenBank/DDBJ databases">
        <title>WGS of bacteria from Torrens River.</title>
        <authorList>
            <person name="Wyrsch E.R."/>
            <person name="Drigo B."/>
        </authorList>
    </citation>
    <scope>NUCLEOTIDE SEQUENCE [LARGE SCALE GENOMIC DNA]</scope>
    <source>
        <strain evidence="1 2">TWI391</strain>
    </source>
</reference>
<sequence length="509" mass="58586">MTHSNENLIFEDSIPNPEYLIKSISEQGYTLESALADLIDNSISAKASNIEVLTDLEDARFKLFIADDGDGMTEAELIRNMKFPSALMEHNRDRVDLGRFGLGMKTASFSQTRKFTVLSKKKGNQYYHARTWDVEYLKLTEKWRVIVNTQEEVIEFYEKFKLLSGQYLNGIQNFEPNTIIIWDGLYKFEAYLSQENRLKAIKKEISEVTSDYLSLVFHRFLENKRNKLTIRLNNSILQPFSPFPENISDLRLLPSKQALFNNEAVRLEGYVLPVRSIDESKQVNSIWTTKFNSLLDLEGIYFYRANRIILFGGWNGLIRKSANLQLARLKVDLGNKIDHLIHLNVSKSQIKIPFELHKAFEDYISELKDEAQKEYFNRGIKQFSPSNLSVKKQDLFVRKATSKGALLEINDEFPLVNVLMNSLQGEDRGKLKLLLRMINTQMNKVRHVHEDQDLGNIEISISSEAEVLYNTINNLISDGVSKEIIKNSIIPNMGIKTNSLPSSILDLIR</sequence>
<dbReference type="Proteomes" id="UP001409291">
    <property type="component" value="Unassembled WGS sequence"/>
</dbReference>
<keyword evidence="1" id="KW-0067">ATP-binding</keyword>
<dbReference type="Pfam" id="PF13589">
    <property type="entry name" value="HATPase_c_3"/>
    <property type="match status" value="1"/>
</dbReference>